<organism evidence="1 2">
    <name type="scientific">Hoeflea phototrophica (strain DSM 17068 / NCIMB 14078 / DFL-43)</name>
    <dbReference type="NCBI Taxonomy" id="411684"/>
    <lineage>
        <taxon>Bacteria</taxon>
        <taxon>Pseudomonadati</taxon>
        <taxon>Pseudomonadota</taxon>
        <taxon>Alphaproteobacteria</taxon>
        <taxon>Hyphomicrobiales</taxon>
        <taxon>Rhizobiaceae</taxon>
        <taxon>Hoeflea</taxon>
    </lineage>
</organism>
<dbReference type="OrthoDB" id="7860387at2"/>
<keyword evidence="2" id="KW-1185">Reference proteome</keyword>
<dbReference type="RefSeq" id="WP_007198723.1">
    <property type="nucleotide sequence ID" value="NZ_CM002917.1"/>
</dbReference>
<dbReference type="HOGENOM" id="CLU_163343_0_0_5"/>
<dbReference type="Proteomes" id="UP000004291">
    <property type="component" value="Chromosome"/>
</dbReference>
<name>A9D2V3_HOEPD</name>
<accession>A9D2V3</accession>
<evidence type="ECO:0000313" key="1">
    <source>
        <dbReference type="EMBL" id="EDQ34280.1"/>
    </source>
</evidence>
<reference evidence="1 2" key="1">
    <citation type="submission" date="2007-10" db="EMBL/GenBank/DDBJ databases">
        <authorList>
            <person name="Wagner-Dobler I."/>
            <person name="Ferriera S."/>
            <person name="Johnson J."/>
            <person name="Kravitz S."/>
            <person name="Beeson K."/>
            <person name="Sutton G."/>
            <person name="Rogers Y.-H."/>
            <person name="Friedman R."/>
            <person name="Frazier M."/>
            <person name="Venter J.C."/>
        </authorList>
    </citation>
    <scope>NUCLEOTIDE SEQUENCE [LARGE SCALE GENOMIC DNA]</scope>
    <source>
        <strain evidence="1 2">DFL-43</strain>
    </source>
</reference>
<dbReference type="EMBL" id="ABIA03000004">
    <property type="protein sequence ID" value="EDQ34280.1"/>
    <property type="molecule type" value="Genomic_DNA"/>
</dbReference>
<dbReference type="AlphaFoldDB" id="A9D2V3"/>
<dbReference type="eggNOG" id="ENOG50334JP">
    <property type="taxonomic scope" value="Bacteria"/>
</dbReference>
<dbReference type="STRING" id="411684.HPDFL43_14822"/>
<proteinExistence type="predicted"/>
<protein>
    <submittedName>
        <fullName evidence="1">Uncharacterized protein</fullName>
    </submittedName>
</protein>
<gene>
    <name evidence="1" type="ORF">HPDFL43_14822</name>
</gene>
<sequence length="121" mass="13541">MSIRPPAQIAAIVEILGQDDAFDFLYDYGGAPIYLAGNPGARNPLVKRFGRERVVRLSDALGGPGNFYVPVAKSWMMRVLASRGLGRFEIARRMRVSHVSVRRVIGRQDHLQLSLFDADER</sequence>
<evidence type="ECO:0000313" key="2">
    <source>
        <dbReference type="Proteomes" id="UP000004291"/>
    </source>
</evidence>
<comment type="caution">
    <text evidence="1">The sequence shown here is derived from an EMBL/GenBank/DDBJ whole genome shotgun (WGS) entry which is preliminary data.</text>
</comment>
<reference evidence="1 2" key="2">
    <citation type="submission" date="2012-06" db="EMBL/GenBank/DDBJ databases">
        <authorList>
            <person name="Fiebig A."/>
        </authorList>
    </citation>
    <scope>NUCLEOTIDE SEQUENCE [LARGE SCALE GENOMIC DNA]</scope>
    <source>
        <strain evidence="1 2">DFL-43</strain>
    </source>
</reference>